<dbReference type="GO" id="GO:0003723">
    <property type="term" value="F:RNA binding"/>
    <property type="evidence" value="ECO:0007669"/>
    <property type="project" value="InterPro"/>
</dbReference>
<dbReference type="InterPro" id="IPR035965">
    <property type="entry name" value="PAS-like_dom_sf"/>
</dbReference>
<feature type="domain" description="ANTAR" evidence="1">
    <location>
        <begin position="83"/>
        <end position="144"/>
    </location>
</feature>
<dbReference type="PROSITE" id="PS50921">
    <property type="entry name" value="ANTAR"/>
    <property type="match status" value="1"/>
</dbReference>
<dbReference type="Gene3D" id="3.30.450.20">
    <property type="entry name" value="PAS domain"/>
    <property type="match status" value="1"/>
</dbReference>
<comment type="caution">
    <text evidence="2">The sequence shown here is derived from an EMBL/GenBank/DDBJ whole genome shotgun (WGS) entry which is preliminary data.</text>
</comment>
<dbReference type="InterPro" id="IPR036388">
    <property type="entry name" value="WH-like_DNA-bd_sf"/>
</dbReference>
<dbReference type="SMART" id="SM01012">
    <property type="entry name" value="ANTAR"/>
    <property type="match status" value="1"/>
</dbReference>
<gene>
    <name evidence="2" type="ORF">BKA16_002799</name>
</gene>
<dbReference type="AlphaFoldDB" id="A0A840F9Q9"/>
<evidence type="ECO:0000313" key="2">
    <source>
        <dbReference type="EMBL" id="MBB4136247.1"/>
    </source>
</evidence>
<reference evidence="2 3" key="1">
    <citation type="submission" date="2020-08" db="EMBL/GenBank/DDBJ databases">
        <title>Sequencing the genomes of 1000 actinobacteria strains.</title>
        <authorList>
            <person name="Klenk H.-P."/>
        </authorList>
    </citation>
    <scope>NUCLEOTIDE SEQUENCE [LARGE SCALE GENOMIC DNA]</scope>
    <source>
        <strain evidence="2 3">DSM 45298</strain>
    </source>
</reference>
<protein>
    <recommendedName>
        <fullName evidence="1">ANTAR domain-containing protein</fullName>
    </recommendedName>
</protein>
<dbReference type="InterPro" id="IPR005561">
    <property type="entry name" value="ANTAR"/>
</dbReference>
<dbReference type="RefSeq" id="WP_382427407.1">
    <property type="nucleotide sequence ID" value="NZ_JBHRTY010000001.1"/>
</dbReference>
<dbReference type="Gene3D" id="1.10.10.10">
    <property type="entry name" value="Winged helix-like DNA-binding domain superfamily/Winged helix DNA-binding domain"/>
    <property type="match status" value="1"/>
</dbReference>
<keyword evidence="3" id="KW-1185">Reference proteome</keyword>
<evidence type="ECO:0000259" key="1">
    <source>
        <dbReference type="PROSITE" id="PS50921"/>
    </source>
</evidence>
<accession>A0A840F9Q9</accession>
<evidence type="ECO:0000313" key="3">
    <source>
        <dbReference type="Proteomes" id="UP000551501"/>
    </source>
</evidence>
<sequence length="183" mass="20396">MPDEVVPTTRLLTEHKHPDDRETFHAMIERMRSARTSFSSRHRIIDTRGVTRSVIVVGRTFTEAGVVAGTEGFYLDVGGVVEDSVRGRVADHVQHFREHRAVIEQAKGMLMAVYGIPPDRAFDVLLWLSQTRNVPVHAISDSIVGTAISGTWIPSTARRAFDRVLLDGAERAVADTLDHTDQR</sequence>
<dbReference type="EMBL" id="JACIFP010000001">
    <property type="protein sequence ID" value="MBB4136247.1"/>
    <property type="molecule type" value="Genomic_DNA"/>
</dbReference>
<dbReference type="Pfam" id="PF03861">
    <property type="entry name" value="ANTAR"/>
    <property type="match status" value="1"/>
</dbReference>
<name>A0A840F9Q9_9ACTN</name>
<proteinExistence type="predicted"/>
<dbReference type="Proteomes" id="UP000551501">
    <property type="component" value="Unassembled WGS sequence"/>
</dbReference>
<dbReference type="SUPFAM" id="SSF55785">
    <property type="entry name" value="PYP-like sensor domain (PAS domain)"/>
    <property type="match status" value="1"/>
</dbReference>
<organism evidence="2 3">
    <name type="scientific">Gordonia humi</name>
    <dbReference type="NCBI Taxonomy" id="686429"/>
    <lineage>
        <taxon>Bacteria</taxon>
        <taxon>Bacillati</taxon>
        <taxon>Actinomycetota</taxon>
        <taxon>Actinomycetes</taxon>
        <taxon>Mycobacteriales</taxon>
        <taxon>Gordoniaceae</taxon>
        <taxon>Gordonia</taxon>
    </lineage>
</organism>